<proteinExistence type="predicted"/>
<dbReference type="AlphaFoldDB" id="A0A0B8PL72"/>
<dbReference type="EMBL" id="BBSA01000020">
    <property type="protein sequence ID" value="GAM65457.1"/>
    <property type="molecule type" value="Genomic_DNA"/>
</dbReference>
<sequence>MMRDLYWLSKNEDFKGERAFVEVSTNPKRSAEERAQVLIKKLQAQRRYEKHVKCGGTQLSTELPEEFNKKARLN</sequence>
<dbReference type="Proteomes" id="UP000031670">
    <property type="component" value="Unassembled WGS sequence"/>
</dbReference>
<organism evidence="1 2">
    <name type="scientific">Vibrio ishigakensis</name>
    <dbReference type="NCBI Taxonomy" id="1481914"/>
    <lineage>
        <taxon>Bacteria</taxon>
        <taxon>Pseudomonadati</taxon>
        <taxon>Pseudomonadota</taxon>
        <taxon>Gammaproteobacteria</taxon>
        <taxon>Vibrionales</taxon>
        <taxon>Vibrionaceae</taxon>
        <taxon>Vibrio</taxon>
    </lineage>
</organism>
<reference evidence="1 2" key="2">
    <citation type="submission" date="2015-01" db="EMBL/GenBank/DDBJ databases">
        <authorList>
            <consortium name="NBRP consortium"/>
            <person name="Sawabe T."/>
            <person name="Meirelles P."/>
            <person name="Feng G."/>
            <person name="Sayaka M."/>
            <person name="Hattori M."/>
            <person name="Ohkuma M."/>
        </authorList>
    </citation>
    <scope>NUCLEOTIDE SEQUENCE [LARGE SCALE GENOMIC DNA]</scope>
    <source>
        <strain evidence="1 2">JCM19232</strain>
    </source>
</reference>
<reference evidence="1 2" key="1">
    <citation type="submission" date="2015-01" db="EMBL/GenBank/DDBJ databases">
        <title>Vibrio sp. C5 JCM 19232 whole genome shotgun sequence.</title>
        <authorList>
            <person name="Sawabe T."/>
            <person name="Meirelles P."/>
            <person name="Feng G."/>
            <person name="Sayaka M."/>
            <person name="Hattori M."/>
            <person name="Ohkuma M."/>
        </authorList>
    </citation>
    <scope>NUCLEOTIDE SEQUENCE [LARGE SCALE GENOMIC DNA]</scope>
    <source>
        <strain evidence="1 2">JCM19232</strain>
    </source>
</reference>
<name>A0A0B8PL72_9VIBR</name>
<protein>
    <submittedName>
        <fullName evidence="1">Uncharacterized protein</fullName>
    </submittedName>
</protein>
<gene>
    <name evidence="1" type="ORF">JCM19232_4957</name>
</gene>
<accession>A0A0B8PL72</accession>
<evidence type="ECO:0000313" key="1">
    <source>
        <dbReference type="EMBL" id="GAM65457.1"/>
    </source>
</evidence>
<evidence type="ECO:0000313" key="2">
    <source>
        <dbReference type="Proteomes" id="UP000031670"/>
    </source>
</evidence>
<comment type="caution">
    <text evidence="1">The sequence shown here is derived from an EMBL/GenBank/DDBJ whole genome shotgun (WGS) entry which is preliminary data.</text>
</comment>